<dbReference type="SUPFAM" id="SSF53098">
    <property type="entry name" value="Ribonuclease H-like"/>
    <property type="match status" value="1"/>
</dbReference>
<name>A0A6G0VY05_APHCR</name>
<comment type="caution">
    <text evidence="1">The sequence shown here is derived from an EMBL/GenBank/DDBJ whole genome shotgun (WGS) entry which is preliminary data.</text>
</comment>
<dbReference type="AlphaFoldDB" id="A0A6G0VY05"/>
<feature type="non-terminal residue" evidence="1">
    <location>
        <position position="282"/>
    </location>
</feature>
<dbReference type="PANTHER" id="PTHR46289:SF17">
    <property type="entry name" value="HAT C-TERMINAL DIMERISATION DOMAIN-CONTAINING PROTEIN"/>
    <property type="match status" value="1"/>
</dbReference>
<gene>
    <name evidence="1" type="ORF">FWK35_00031901</name>
</gene>
<evidence type="ECO:0000313" key="1">
    <source>
        <dbReference type="EMBL" id="KAF0711002.1"/>
    </source>
</evidence>
<sequence>MSGSIGGVQSKCKIDNKNILYVHSYAHCLNLALVDAVCEKPNCTSGLKNSRCIFNFFGTIQFIYSFIEISPTRHAILENIIASSGYKFRTLKSLSTTRWACRAEAVNSVKFNYGAILIAIEDICSKYSVPEMRAKGTGLLAQMKSFEFNFGLVLMQPILQMVLKVSKLLQGNNLELLNAIYVFNSLKSSLCSMRNTPNNFENTYQQCLKICEEYEIHIPEVKKRKISSKIDTSKNNQNQHYFEKKSNEMRVTVFYTTLDKLINGIESRFNQESLQTLVQLEI</sequence>
<reference evidence="1 2" key="1">
    <citation type="submission" date="2019-08" db="EMBL/GenBank/DDBJ databases">
        <title>Whole genome of Aphis craccivora.</title>
        <authorList>
            <person name="Voronova N.V."/>
            <person name="Shulinski R.S."/>
            <person name="Bandarenka Y.V."/>
            <person name="Zhorov D.G."/>
            <person name="Warner D."/>
        </authorList>
    </citation>
    <scope>NUCLEOTIDE SEQUENCE [LARGE SCALE GENOMIC DNA]</scope>
    <source>
        <strain evidence="1">180601</strain>
        <tissue evidence="1">Whole Body</tissue>
    </source>
</reference>
<accession>A0A6G0VY05</accession>
<dbReference type="OrthoDB" id="6621481at2759"/>
<evidence type="ECO:0000313" key="2">
    <source>
        <dbReference type="Proteomes" id="UP000478052"/>
    </source>
</evidence>
<dbReference type="InterPro" id="IPR012337">
    <property type="entry name" value="RNaseH-like_sf"/>
</dbReference>
<organism evidence="1 2">
    <name type="scientific">Aphis craccivora</name>
    <name type="common">Cowpea aphid</name>
    <dbReference type="NCBI Taxonomy" id="307492"/>
    <lineage>
        <taxon>Eukaryota</taxon>
        <taxon>Metazoa</taxon>
        <taxon>Ecdysozoa</taxon>
        <taxon>Arthropoda</taxon>
        <taxon>Hexapoda</taxon>
        <taxon>Insecta</taxon>
        <taxon>Pterygota</taxon>
        <taxon>Neoptera</taxon>
        <taxon>Paraneoptera</taxon>
        <taxon>Hemiptera</taxon>
        <taxon>Sternorrhyncha</taxon>
        <taxon>Aphidomorpha</taxon>
        <taxon>Aphidoidea</taxon>
        <taxon>Aphididae</taxon>
        <taxon>Aphidini</taxon>
        <taxon>Aphis</taxon>
        <taxon>Aphis</taxon>
    </lineage>
</organism>
<keyword evidence="2" id="KW-1185">Reference proteome</keyword>
<dbReference type="InterPro" id="IPR052958">
    <property type="entry name" value="IFN-induced_PKR_regulator"/>
</dbReference>
<proteinExistence type="predicted"/>
<dbReference type="PANTHER" id="PTHR46289">
    <property type="entry name" value="52 KDA REPRESSOR OF THE INHIBITOR OF THE PROTEIN KINASE-LIKE PROTEIN-RELATED"/>
    <property type="match status" value="1"/>
</dbReference>
<dbReference type="Proteomes" id="UP000478052">
    <property type="component" value="Unassembled WGS sequence"/>
</dbReference>
<protein>
    <submittedName>
        <fullName evidence="1">Zinc finger MYM-type protein 1-like</fullName>
    </submittedName>
</protein>
<dbReference type="EMBL" id="VUJU01011447">
    <property type="protein sequence ID" value="KAF0711002.1"/>
    <property type="molecule type" value="Genomic_DNA"/>
</dbReference>